<evidence type="ECO:0000256" key="5">
    <source>
        <dbReference type="ARBA" id="ARBA00023204"/>
    </source>
</evidence>
<dbReference type="PANTHER" id="PTHR33991:SF1">
    <property type="entry name" value="DNA REPAIR PROTEIN RECO"/>
    <property type="match status" value="1"/>
</dbReference>
<dbReference type="Gene3D" id="2.40.50.140">
    <property type="entry name" value="Nucleic acid-binding proteins"/>
    <property type="match status" value="1"/>
</dbReference>
<evidence type="ECO:0000313" key="9">
    <source>
        <dbReference type="Proteomes" id="UP001476282"/>
    </source>
</evidence>
<evidence type="ECO:0000256" key="1">
    <source>
        <dbReference type="ARBA" id="ARBA00007452"/>
    </source>
</evidence>
<dbReference type="EMBL" id="BAABRI010000021">
    <property type="protein sequence ID" value="GAA5484176.1"/>
    <property type="molecule type" value="Genomic_DNA"/>
</dbReference>
<feature type="domain" description="DNA replication/recombination mediator RecO N-terminal" evidence="7">
    <location>
        <begin position="3"/>
        <end position="73"/>
    </location>
</feature>
<evidence type="ECO:0000256" key="6">
    <source>
        <dbReference type="ARBA" id="ARBA00033409"/>
    </source>
</evidence>
<dbReference type="InterPro" id="IPR042242">
    <property type="entry name" value="RecO_C"/>
</dbReference>
<sequence length="190" mass="21332">MEQSEGIITRLTKLTDTSLIVHWFTAEDGLIKTVAKGARRPKSPFAGRLDLFFDAQLQWARSRGELHTLREVTPGRLRAAIRGNYPSTLLAAYFCRLLEHAVERDHPEPELHDLLRRALDHVDEAGASQRALDHFEKELARLLGLSSPRQAAETVLREALGGLPPQRETFLATFAPGRSFPFPDGDSRRS</sequence>
<keyword evidence="4" id="KW-0233">DNA recombination</keyword>
<keyword evidence="9" id="KW-1185">Reference proteome</keyword>
<organism evidence="8 9">
    <name type="scientific">Haloferula sargassicola</name>
    <dbReference type="NCBI Taxonomy" id="490096"/>
    <lineage>
        <taxon>Bacteria</taxon>
        <taxon>Pseudomonadati</taxon>
        <taxon>Verrucomicrobiota</taxon>
        <taxon>Verrucomicrobiia</taxon>
        <taxon>Verrucomicrobiales</taxon>
        <taxon>Verrucomicrobiaceae</taxon>
        <taxon>Haloferula</taxon>
    </lineage>
</organism>
<proteinExistence type="inferred from homology"/>
<dbReference type="RefSeq" id="WP_353568273.1">
    <property type="nucleotide sequence ID" value="NZ_BAABRI010000021.1"/>
</dbReference>
<dbReference type="SUPFAM" id="SSF57863">
    <property type="entry name" value="ArfGap/RecO-like zinc finger"/>
    <property type="match status" value="1"/>
</dbReference>
<dbReference type="NCBIfam" id="TIGR00613">
    <property type="entry name" value="reco"/>
    <property type="match status" value="1"/>
</dbReference>
<dbReference type="InterPro" id="IPR003717">
    <property type="entry name" value="RecO"/>
</dbReference>
<evidence type="ECO:0000313" key="8">
    <source>
        <dbReference type="EMBL" id="GAA5484176.1"/>
    </source>
</evidence>
<comment type="caution">
    <text evidence="8">The sequence shown here is derived from an EMBL/GenBank/DDBJ whole genome shotgun (WGS) entry which is preliminary data.</text>
</comment>
<keyword evidence="3" id="KW-0227">DNA damage</keyword>
<evidence type="ECO:0000256" key="2">
    <source>
        <dbReference type="ARBA" id="ARBA00021310"/>
    </source>
</evidence>
<dbReference type="Gene3D" id="1.20.1440.120">
    <property type="entry name" value="Recombination protein O, C-terminal domain"/>
    <property type="match status" value="1"/>
</dbReference>
<dbReference type="Pfam" id="PF11967">
    <property type="entry name" value="RecO_N"/>
    <property type="match status" value="1"/>
</dbReference>
<protein>
    <recommendedName>
        <fullName evidence="2">DNA repair protein RecO</fullName>
    </recommendedName>
    <alternativeName>
        <fullName evidence="6">Recombination protein O</fullName>
    </alternativeName>
</protein>
<evidence type="ECO:0000256" key="3">
    <source>
        <dbReference type="ARBA" id="ARBA00022763"/>
    </source>
</evidence>
<accession>A0ABP9UTZ7</accession>
<dbReference type="Proteomes" id="UP001476282">
    <property type="component" value="Unassembled WGS sequence"/>
</dbReference>
<keyword evidence="5" id="KW-0234">DNA repair</keyword>
<gene>
    <name evidence="8" type="primary">recO</name>
    <name evidence="8" type="ORF">Hsar01_03417</name>
</gene>
<dbReference type="InterPro" id="IPR012340">
    <property type="entry name" value="NA-bd_OB-fold"/>
</dbReference>
<reference evidence="8 9" key="1">
    <citation type="submission" date="2024-02" db="EMBL/GenBank/DDBJ databases">
        <title>Haloferula sargassicola NBRC 104335.</title>
        <authorList>
            <person name="Ichikawa N."/>
            <person name="Katano-Makiyama Y."/>
            <person name="Hidaka K."/>
        </authorList>
    </citation>
    <scope>NUCLEOTIDE SEQUENCE [LARGE SCALE GENOMIC DNA]</scope>
    <source>
        <strain evidence="8 9">NBRC 104335</strain>
    </source>
</reference>
<comment type="similarity">
    <text evidence="1">Belongs to the RecO family.</text>
</comment>
<evidence type="ECO:0000259" key="7">
    <source>
        <dbReference type="Pfam" id="PF11967"/>
    </source>
</evidence>
<dbReference type="Pfam" id="PF02565">
    <property type="entry name" value="RecO_C"/>
    <property type="match status" value="1"/>
</dbReference>
<dbReference type="PANTHER" id="PTHR33991">
    <property type="entry name" value="DNA REPAIR PROTEIN RECO"/>
    <property type="match status" value="1"/>
</dbReference>
<dbReference type="InterPro" id="IPR037278">
    <property type="entry name" value="ARFGAP/RecO"/>
</dbReference>
<evidence type="ECO:0000256" key="4">
    <source>
        <dbReference type="ARBA" id="ARBA00023172"/>
    </source>
</evidence>
<dbReference type="SUPFAM" id="SSF50249">
    <property type="entry name" value="Nucleic acid-binding proteins"/>
    <property type="match status" value="1"/>
</dbReference>
<dbReference type="InterPro" id="IPR022572">
    <property type="entry name" value="DNA_rep/recomb_RecO_N"/>
</dbReference>
<name>A0ABP9UTZ7_9BACT</name>